<dbReference type="GO" id="GO:0030425">
    <property type="term" value="C:dendrite"/>
    <property type="evidence" value="ECO:0007669"/>
    <property type="project" value="TreeGrafter"/>
</dbReference>
<dbReference type="GO" id="GO:0007635">
    <property type="term" value="P:chemosensory behavior"/>
    <property type="evidence" value="ECO:0007669"/>
    <property type="project" value="TreeGrafter"/>
</dbReference>
<evidence type="ECO:0000256" key="3">
    <source>
        <dbReference type="ARBA" id="ARBA00022692"/>
    </source>
</evidence>
<dbReference type="AlphaFoldDB" id="A0A8B8G3E7"/>
<evidence type="ECO:0000256" key="6">
    <source>
        <dbReference type="ARBA" id="ARBA00023170"/>
    </source>
</evidence>
<feature type="transmembrane region" description="Helical" evidence="8">
    <location>
        <begin position="12"/>
        <end position="32"/>
    </location>
</feature>
<feature type="transmembrane region" description="Helical" evidence="8">
    <location>
        <begin position="263"/>
        <end position="283"/>
    </location>
</feature>
<dbReference type="GeneID" id="112688241"/>
<accession>A0A8B8G3E7</accession>
<evidence type="ECO:0000256" key="2">
    <source>
        <dbReference type="ARBA" id="ARBA00022475"/>
    </source>
</evidence>
<keyword evidence="3 8" id="KW-0812">Transmembrane</keyword>
<feature type="transmembrane region" description="Helical" evidence="8">
    <location>
        <begin position="151"/>
        <end position="170"/>
    </location>
</feature>
<keyword evidence="7 8" id="KW-0807">Transducer</keyword>
<dbReference type="RefSeq" id="XP_025417126.1">
    <property type="nucleotide sequence ID" value="XM_025561341.1"/>
</dbReference>
<keyword evidence="6 8" id="KW-0675">Receptor</keyword>
<gene>
    <name evidence="10" type="primary">LOC112688241</name>
</gene>
<reference evidence="10" key="1">
    <citation type="submission" date="2025-08" db="UniProtKB">
        <authorList>
            <consortium name="RefSeq"/>
        </authorList>
    </citation>
    <scope>IDENTIFICATION</scope>
    <source>
        <tissue evidence="10">Whole body</tissue>
    </source>
</reference>
<comment type="function">
    <text evidence="8">Gustatory receptor which mediates acceptance or avoidance behavior, depending on its substrates.</text>
</comment>
<organism evidence="9 10">
    <name type="scientific">Sipha flava</name>
    <name type="common">yellow sugarcane aphid</name>
    <dbReference type="NCBI Taxonomy" id="143950"/>
    <lineage>
        <taxon>Eukaryota</taxon>
        <taxon>Metazoa</taxon>
        <taxon>Ecdysozoa</taxon>
        <taxon>Arthropoda</taxon>
        <taxon>Hexapoda</taxon>
        <taxon>Insecta</taxon>
        <taxon>Pterygota</taxon>
        <taxon>Neoptera</taxon>
        <taxon>Paraneoptera</taxon>
        <taxon>Hemiptera</taxon>
        <taxon>Sternorrhyncha</taxon>
        <taxon>Aphidomorpha</taxon>
        <taxon>Aphidoidea</taxon>
        <taxon>Aphididae</taxon>
        <taxon>Sipha</taxon>
    </lineage>
</organism>
<feature type="transmembrane region" description="Helical" evidence="8">
    <location>
        <begin position="378"/>
        <end position="398"/>
    </location>
</feature>
<comment type="similarity">
    <text evidence="8">Belongs to the insect chemoreceptor superfamily. Gustatory receptor (GR) family.</text>
</comment>
<dbReference type="OrthoDB" id="6607113at2759"/>
<protein>
    <recommendedName>
        <fullName evidence="8">Gustatory receptor</fullName>
    </recommendedName>
</protein>
<evidence type="ECO:0000256" key="5">
    <source>
        <dbReference type="ARBA" id="ARBA00023136"/>
    </source>
</evidence>
<dbReference type="InterPro" id="IPR013604">
    <property type="entry name" value="7TM_chemorcpt"/>
</dbReference>
<feature type="transmembrane region" description="Helical" evidence="8">
    <location>
        <begin position="295"/>
        <end position="319"/>
    </location>
</feature>
<keyword evidence="9" id="KW-1185">Reference proteome</keyword>
<evidence type="ECO:0000256" key="8">
    <source>
        <dbReference type="RuleBase" id="RU363108"/>
    </source>
</evidence>
<evidence type="ECO:0000313" key="10">
    <source>
        <dbReference type="RefSeq" id="XP_025417126.1"/>
    </source>
</evidence>
<dbReference type="GO" id="GO:0007165">
    <property type="term" value="P:signal transduction"/>
    <property type="evidence" value="ECO:0007669"/>
    <property type="project" value="UniProtKB-KW"/>
</dbReference>
<feature type="transmembrane region" description="Helical" evidence="8">
    <location>
        <begin position="107"/>
        <end position="130"/>
    </location>
</feature>
<evidence type="ECO:0000256" key="4">
    <source>
        <dbReference type="ARBA" id="ARBA00022989"/>
    </source>
</evidence>
<keyword evidence="4 8" id="KW-1133">Transmembrane helix</keyword>
<comment type="subcellular location">
    <subcellularLocation>
        <location evidence="1 8">Cell membrane</location>
        <topology evidence="1 8">Multi-pass membrane protein</topology>
    </subcellularLocation>
</comment>
<dbReference type="GO" id="GO:0043025">
    <property type="term" value="C:neuronal cell body"/>
    <property type="evidence" value="ECO:0007669"/>
    <property type="project" value="TreeGrafter"/>
</dbReference>
<dbReference type="GO" id="GO:0008049">
    <property type="term" value="P:male courtship behavior"/>
    <property type="evidence" value="ECO:0007669"/>
    <property type="project" value="TreeGrafter"/>
</dbReference>
<keyword evidence="5 8" id="KW-0472">Membrane</keyword>
<evidence type="ECO:0000256" key="1">
    <source>
        <dbReference type="ARBA" id="ARBA00004651"/>
    </source>
</evidence>
<evidence type="ECO:0000313" key="9">
    <source>
        <dbReference type="Proteomes" id="UP000694846"/>
    </source>
</evidence>
<evidence type="ECO:0000256" key="7">
    <source>
        <dbReference type="ARBA" id="ARBA00023224"/>
    </source>
</evidence>
<dbReference type="GO" id="GO:0005886">
    <property type="term" value="C:plasma membrane"/>
    <property type="evidence" value="ECO:0007669"/>
    <property type="project" value="UniProtKB-SubCell"/>
</dbReference>
<dbReference type="Pfam" id="PF08395">
    <property type="entry name" value="7tm_7"/>
    <property type="match status" value="1"/>
</dbReference>
<dbReference type="PANTHER" id="PTHR21143:SF133">
    <property type="entry name" value="GUSTATORY AND PHEROMONE RECEPTOR 32A-RELATED"/>
    <property type="match status" value="1"/>
</dbReference>
<dbReference type="GO" id="GO:0030424">
    <property type="term" value="C:axon"/>
    <property type="evidence" value="ECO:0007669"/>
    <property type="project" value="TreeGrafter"/>
</dbReference>
<dbReference type="PANTHER" id="PTHR21143">
    <property type="entry name" value="INVERTEBRATE GUSTATORY RECEPTOR"/>
    <property type="match status" value="1"/>
</dbReference>
<name>A0A8B8G3E7_9HEMI</name>
<feature type="transmembrane region" description="Helical" evidence="8">
    <location>
        <begin position="190"/>
        <end position="210"/>
    </location>
</feature>
<keyword evidence="2 8" id="KW-1003">Cell membrane</keyword>
<proteinExistence type="inferred from homology"/>
<dbReference type="GO" id="GO:0050909">
    <property type="term" value="P:sensory perception of taste"/>
    <property type="evidence" value="ECO:0007669"/>
    <property type="project" value="InterPro"/>
</dbReference>
<dbReference type="Proteomes" id="UP000694846">
    <property type="component" value="Unplaced"/>
</dbReference>
<sequence>MNIPPIRWRSPLATIFPVYYACKLFGILPISYANSRTIPYKNTVHFIGRKHENVPDGCFGVSKSGLVLWMAQLTLQTWTFVRMCFYLGKTLAQRQGLDCSKDNYCSVFGMLLTHSIISPIVVSLVLVRLPRSVQVLNMTGRMLLRCRYPRRWWLSPSAYAVLVFSLLIVFKLVHTVVNIPQKYPDLYYPYFTAYMVPVLFINLVGVLCVVTQHSYEDINRELEELCYVSSKTERLIRLNALMNDHWFLDDFMETMSNTFGTELVFTIMDIYVQLLLLVYVIIWDTVVRRVFDDNATLFVYISGIIEFVIIVGKFVYLCYRCDSSVKEGKRIIFHLKHLSSKLSNDMNSQTVLRLFTLRVNSRSIQVTASGFFDINLSLLFATAGVVLIYFLVLVQFQIEGHKQMLESNASNVTVEVACDSWPCLERF</sequence>